<dbReference type="PANTHER" id="PTHR22916:SF3">
    <property type="entry name" value="UDP-GLCNAC:BETAGAL BETA-1,3-N-ACETYLGLUCOSAMINYLTRANSFERASE-LIKE PROTEIN 1"/>
    <property type="match status" value="1"/>
</dbReference>
<reference evidence="2 3" key="1">
    <citation type="submission" date="2020-08" db="EMBL/GenBank/DDBJ databases">
        <title>Genomic Encyclopedia of Type Strains, Phase IV (KMG-IV): sequencing the most valuable type-strain genomes for metagenomic binning, comparative biology and taxonomic classification.</title>
        <authorList>
            <person name="Goeker M."/>
        </authorList>
    </citation>
    <scope>NUCLEOTIDE SEQUENCE [LARGE SCALE GENOMIC DNA]</scope>
    <source>
        <strain evidence="2 3">DSM 27471</strain>
    </source>
</reference>
<dbReference type="Gene3D" id="3.90.550.10">
    <property type="entry name" value="Spore Coat Polysaccharide Biosynthesis Protein SpsA, Chain A"/>
    <property type="match status" value="1"/>
</dbReference>
<feature type="domain" description="Glycosyltransferase 2-like" evidence="1">
    <location>
        <begin position="4"/>
        <end position="134"/>
    </location>
</feature>
<dbReference type="Proteomes" id="UP000544222">
    <property type="component" value="Unassembled WGS sequence"/>
</dbReference>
<dbReference type="InterPro" id="IPR029044">
    <property type="entry name" value="Nucleotide-diphossugar_trans"/>
</dbReference>
<dbReference type="PANTHER" id="PTHR22916">
    <property type="entry name" value="GLYCOSYLTRANSFERASE"/>
    <property type="match status" value="1"/>
</dbReference>
<dbReference type="EC" id="2.4.1.-" evidence="2"/>
<comment type="caution">
    <text evidence="2">The sequence shown here is derived from an EMBL/GenBank/DDBJ whole genome shotgun (WGS) entry which is preliminary data.</text>
</comment>
<dbReference type="CDD" id="cd06433">
    <property type="entry name" value="GT_2_WfgS_like"/>
    <property type="match status" value="1"/>
</dbReference>
<organism evidence="2 3">
    <name type="scientific">Microbacter margulisiae</name>
    <dbReference type="NCBI Taxonomy" id="1350067"/>
    <lineage>
        <taxon>Bacteria</taxon>
        <taxon>Pseudomonadati</taxon>
        <taxon>Bacteroidota</taxon>
        <taxon>Bacteroidia</taxon>
        <taxon>Bacteroidales</taxon>
        <taxon>Porphyromonadaceae</taxon>
        <taxon>Microbacter</taxon>
    </lineage>
</organism>
<sequence>MRISIITVAYNSSDTIREAIESILAQTFSDIEYIIIDGQSRDNTVAIIKEYACRLGNRMRWISEPDSGIYDALNKGIRMATGDIVGFLHSDDVFSSVNVLSRIHHVFETYHADVVYGDLVYVKHSNLTKAIRYWESKEFTDALLQRGWMPPHPTVFVRREVYQHNGLYDPKLQISADYDFLLRIFKNEKLRMVYLSTLIVKMRSGGISNRNLPNIVQKMREDYQSLQRNQIFCPMLALFLKNVTKLRQFIIRKNI</sequence>
<dbReference type="GO" id="GO:0016758">
    <property type="term" value="F:hexosyltransferase activity"/>
    <property type="evidence" value="ECO:0007669"/>
    <property type="project" value="UniProtKB-ARBA"/>
</dbReference>
<evidence type="ECO:0000259" key="1">
    <source>
        <dbReference type="Pfam" id="PF00535"/>
    </source>
</evidence>
<dbReference type="AlphaFoldDB" id="A0A7W5H1Y9"/>
<evidence type="ECO:0000313" key="2">
    <source>
        <dbReference type="EMBL" id="MBB3187175.1"/>
    </source>
</evidence>
<dbReference type="RefSeq" id="WP_183412973.1">
    <property type="nucleotide sequence ID" value="NZ_JACHYB010000001.1"/>
</dbReference>
<name>A0A7W5H1Y9_9PORP</name>
<keyword evidence="2" id="KW-0808">Transferase</keyword>
<accession>A0A7W5H1Y9</accession>
<evidence type="ECO:0000313" key="3">
    <source>
        <dbReference type="Proteomes" id="UP000544222"/>
    </source>
</evidence>
<dbReference type="SUPFAM" id="SSF53448">
    <property type="entry name" value="Nucleotide-diphospho-sugar transferases"/>
    <property type="match status" value="1"/>
</dbReference>
<proteinExistence type="predicted"/>
<gene>
    <name evidence="2" type="ORF">FHX64_001338</name>
</gene>
<dbReference type="EMBL" id="JACHYB010000001">
    <property type="protein sequence ID" value="MBB3187175.1"/>
    <property type="molecule type" value="Genomic_DNA"/>
</dbReference>
<dbReference type="InterPro" id="IPR001173">
    <property type="entry name" value="Glyco_trans_2-like"/>
</dbReference>
<protein>
    <submittedName>
        <fullName evidence="2">Glycosyltransferase</fullName>
        <ecNumber evidence="2">2.4.1.-</ecNumber>
    </submittedName>
</protein>
<keyword evidence="3" id="KW-1185">Reference proteome</keyword>
<keyword evidence="2" id="KW-0328">Glycosyltransferase</keyword>
<dbReference type="Pfam" id="PF00535">
    <property type="entry name" value="Glycos_transf_2"/>
    <property type="match status" value="1"/>
</dbReference>